<feature type="compositionally biased region" description="Polar residues" evidence="7">
    <location>
        <begin position="553"/>
        <end position="566"/>
    </location>
</feature>
<dbReference type="GO" id="GO:0005524">
    <property type="term" value="F:ATP binding"/>
    <property type="evidence" value="ECO:0007669"/>
    <property type="project" value="UniProtKB-KW"/>
</dbReference>
<dbReference type="InterPro" id="IPR001650">
    <property type="entry name" value="Helicase_C-like"/>
</dbReference>
<keyword evidence="12" id="KW-1185">Reference proteome</keyword>
<evidence type="ECO:0000259" key="8">
    <source>
        <dbReference type="PROSITE" id="PS51192"/>
    </source>
</evidence>
<dbReference type="SUPFAM" id="SSF52540">
    <property type="entry name" value="P-loop containing nucleoside triphosphate hydrolases"/>
    <property type="match status" value="2"/>
</dbReference>
<evidence type="ECO:0000256" key="2">
    <source>
        <dbReference type="ARBA" id="ARBA00022741"/>
    </source>
</evidence>
<evidence type="ECO:0000256" key="4">
    <source>
        <dbReference type="ARBA" id="ARBA00022806"/>
    </source>
</evidence>
<feature type="compositionally biased region" description="Basic residues" evidence="7">
    <location>
        <begin position="568"/>
        <end position="579"/>
    </location>
</feature>
<reference evidence="11" key="1">
    <citation type="journal article" date="2020" name="Fungal Divers.">
        <title>Resolving the Mortierellaceae phylogeny through synthesis of multi-gene phylogenetics and phylogenomics.</title>
        <authorList>
            <person name="Vandepol N."/>
            <person name="Liber J."/>
            <person name="Desiro A."/>
            <person name="Na H."/>
            <person name="Kennedy M."/>
            <person name="Barry K."/>
            <person name="Grigoriev I.V."/>
            <person name="Miller A.N."/>
            <person name="O'Donnell K."/>
            <person name="Stajich J.E."/>
            <person name="Bonito G."/>
        </authorList>
    </citation>
    <scope>NUCLEOTIDE SEQUENCE</scope>
    <source>
        <strain evidence="11">NRRL 2769</strain>
    </source>
</reference>
<dbReference type="GO" id="GO:0003676">
    <property type="term" value="F:nucleic acid binding"/>
    <property type="evidence" value="ECO:0007669"/>
    <property type="project" value="InterPro"/>
</dbReference>
<dbReference type="CDD" id="cd00268">
    <property type="entry name" value="DEADc"/>
    <property type="match status" value="1"/>
</dbReference>
<dbReference type="InterPro" id="IPR014014">
    <property type="entry name" value="RNA_helicase_DEAD_Q_motif"/>
</dbReference>
<name>A0A9P6MZT3_9FUNG</name>
<evidence type="ECO:0000256" key="5">
    <source>
        <dbReference type="ARBA" id="ARBA00022840"/>
    </source>
</evidence>
<keyword evidence="4" id="KW-0347">Helicase</keyword>
<dbReference type="Gene3D" id="3.40.50.300">
    <property type="entry name" value="P-loop containing nucleotide triphosphate hydrolases"/>
    <property type="match status" value="2"/>
</dbReference>
<dbReference type="GO" id="GO:0016787">
    <property type="term" value="F:hydrolase activity"/>
    <property type="evidence" value="ECO:0007669"/>
    <property type="project" value="UniProtKB-KW"/>
</dbReference>
<evidence type="ECO:0000256" key="7">
    <source>
        <dbReference type="SAM" id="MobiDB-lite"/>
    </source>
</evidence>
<dbReference type="GO" id="GO:0003724">
    <property type="term" value="F:RNA helicase activity"/>
    <property type="evidence" value="ECO:0007669"/>
    <property type="project" value="UniProtKB-EC"/>
</dbReference>
<evidence type="ECO:0000256" key="3">
    <source>
        <dbReference type="ARBA" id="ARBA00022801"/>
    </source>
</evidence>
<dbReference type="SMART" id="SM00487">
    <property type="entry name" value="DEXDc"/>
    <property type="match status" value="1"/>
</dbReference>
<feature type="region of interest" description="Disordered" evidence="7">
    <location>
        <begin position="526"/>
        <end position="579"/>
    </location>
</feature>
<evidence type="ECO:0000313" key="11">
    <source>
        <dbReference type="EMBL" id="KAG0019713.1"/>
    </source>
</evidence>
<feature type="domain" description="Helicase ATP-binding" evidence="8">
    <location>
        <begin position="121"/>
        <end position="303"/>
    </location>
</feature>
<dbReference type="InterPro" id="IPR044742">
    <property type="entry name" value="DEAD/DEAH_RhlB"/>
</dbReference>
<protein>
    <recommendedName>
        <fullName evidence="1">RNA helicase</fullName>
        <ecNumber evidence="1">3.6.4.13</ecNumber>
    </recommendedName>
</protein>
<feature type="domain" description="Helicase C-terminal" evidence="9">
    <location>
        <begin position="332"/>
        <end position="514"/>
    </location>
</feature>
<dbReference type="PROSITE" id="PS51194">
    <property type="entry name" value="HELICASE_CTER"/>
    <property type="match status" value="1"/>
</dbReference>
<dbReference type="EC" id="3.6.4.13" evidence="1"/>
<organism evidence="11 12">
    <name type="scientific">Entomortierella chlamydospora</name>
    <dbReference type="NCBI Taxonomy" id="101097"/>
    <lineage>
        <taxon>Eukaryota</taxon>
        <taxon>Fungi</taxon>
        <taxon>Fungi incertae sedis</taxon>
        <taxon>Mucoromycota</taxon>
        <taxon>Mortierellomycotina</taxon>
        <taxon>Mortierellomycetes</taxon>
        <taxon>Mortierellales</taxon>
        <taxon>Mortierellaceae</taxon>
        <taxon>Entomortierella</taxon>
    </lineage>
</organism>
<dbReference type="PROSITE" id="PS51195">
    <property type="entry name" value="Q_MOTIF"/>
    <property type="match status" value="1"/>
</dbReference>
<dbReference type="InterPro" id="IPR011545">
    <property type="entry name" value="DEAD/DEAH_box_helicase_dom"/>
</dbReference>
<dbReference type="Pfam" id="PF00270">
    <property type="entry name" value="DEAD"/>
    <property type="match status" value="1"/>
</dbReference>
<keyword evidence="3" id="KW-0378">Hydrolase</keyword>
<accession>A0A9P6MZT3</accession>
<dbReference type="CDD" id="cd18787">
    <property type="entry name" value="SF2_C_DEAD"/>
    <property type="match status" value="1"/>
</dbReference>
<dbReference type="Pfam" id="PF00271">
    <property type="entry name" value="Helicase_C"/>
    <property type="match status" value="1"/>
</dbReference>
<evidence type="ECO:0000313" key="12">
    <source>
        <dbReference type="Proteomes" id="UP000703661"/>
    </source>
</evidence>
<evidence type="ECO:0000259" key="9">
    <source>
        <dbReference type="PROSITE" id="PS51194"/>
    </source>
</evidence>
<evidence type="ECO:0000256" key="6">
    <source>
        <dbReference type="PROSITE-ProRule" id="PRU00552"/>
    </source>
</evidence>
<dbReference type="PANTHER" id="PTHR47958">
    <property type="entry name" value="ATP-DEPENDENT RNA HELICASE DBP3"/>
    <property type="match status" value="1"/>
</dbReference>
<keyword evidence="2" id="KW-0547">Nucleotide-binding</keyword>
<feature type="short sequence motif" description="Q motif" evidence="6">
    <location>
        <begin position="90"/>
        <end position="118"/>
    </location>
</feature>
<dbReference type="InterPro" id="IPR027417">
    <property type="entry name" value="P-loop_NTPase"/>
</dbReference>
<sequence>METIEVDSAATENLLYGPSNITTSAGASSAVSQATSGSHMSFYHNSRMIASITSYRDPPQTVALSTQAAKNLRAAHQIHIQGKQIPKLIQSFEDCGLPAKMLSNLAENGYLKPRGVQMQVVPAGLYGRDMIISAATGAGKTAGYLIPILTHAYGLSQLPGDAMEGPFALILTPTRELAMQIEEVIKAMVRGMSNMRTALLVGGQAMANQVHRLRQNIQIAVATPGRMVDILARHEEISFSNVFCLVLDEVDMMVSMGFRKQVKRILDVLPVPPNGRQTIVCSATIPRQVEQLVSKSMHDDLRIRIGDVDVKAGSDEKKSTPKLSDVFSPSSQIKQTIIWVENDSKKKQLLSLLRNPTYFRPPVLVFVESRLGSDLLAHVIQVKCPGITAVSMHGEKEQEERSAILKSFMDGTAQVIVATGLLARGLDLKAATVINFDMAPSIEEYVHRVGRANSEAATKAAEGIRRGPKLGGMAWAITFINNDHRSILSEFANMLHKLGLERVTPLPAQLKQLIVPDASKSMPFAQLSNSKDKKLPTMVSPGSQASKRKASGSLRQHNTQTKSPKQLSVKRRRKAGIID</sequence>
<comment type="caution">
    <text evidence="11">The sequence shown here is derived from an EMBL/GenBank/DDBJ whole genome shotgun (WGS) entry which is preliminary data.</text>
</comment>
<dbReference type="InterPro" id="IPR014001">
    <property type="entry name" value="Helicase_ATP-bd"/>
</dbReference>
<dbReference type="EMBL" id="JAAAID010000265">
    <property type="protein sequence ID" value="KAG0019713.1"/>
    <property type="molecule type" value="Genomic_DNA"/>
</dbReference>
<evidence type="ECO:0000256" key="1">
    <source>
        <dbReference type="ARBA" id="ARBA00012552"/>
    </source>
</evidence>
<dbReference type="SMART" id="SM00490">
    <property type="entry name" value="HELICc"/>
    <property type="match status" value="1"/>
</dbReference>
<proteinExistence type="predicted"/>
<evidence type="ECO:0000259" key="10">
    <source>
        <dbReference type="PROSITE" id="PS51195"/>
    </source>
</evidence>
<gene>
    <name evidence="11" type="primary">DDX59</name>
    <name evidence="11" type="ORF">BGZ80_005361</name>
</gene>
<dbReference type="AlphaFoldDB" id="A0A9P6MZT3"/>
<feature type="domain" description="DEAD-box RNA helicase Q" evidence="10">
    <location>
        <begin position="90"/>
        <end position="118"/>
    </location>
</feature>
<keyword evidence="5" id="KW-0067">ATP-binding</keyword>
<dbReference type="PROSITE" id="PS51192">
    <property type="entry name" value="HELICASE_ATP_BIND_1"/>
    <property type="match status" value="1"/>
</dbReference>
<dbReference type="Proteomes" id="UP000703661">
    <property type="component" value="Unassembled WGS sequence"/>
</dbReference>